<evidence type="ECO:0000256" key="1">
    <source>
        <dbReference type="SAM" id="SignalP"/>
    </source>
</evidence>
<sequence>MTRKFLGYLLFILSPMFLRAQGENNIWTFSPEGGNSNLALNFNLNPVGISVVPVSSAVGYSSAVCFPNGALRFVVRMTTNSPSGTLMNLFRPDGTPISNSNLLTGMQTDGCMPVVIPRPGNNNQYYIIYSYSNGLLYTLLDMSLNGGLGAVVSNEKNIVFAPYGSVIAEKMTALQGCNGIWLVVHGRTTNGYYSYHVTASGIDTSSVFSPVSNFPLPDYYGIVYPDFLKVSPDGNHLATTSWKGIEMYDFEKCSGKLKNARVLDTTGNVLPSNQSLFNNYTFRDICFSPDGTRLYATQNHMDGSTEPVMAGELYQYDLSLPTIQAITNSKTLILTNYPSITPIGSVCAFTTPNPLGEMKLGPDGKIYVDNGSFTCKYPVNVPPGFNPGAAFHTINQPNLLGPACQPQYNTIVANGFNNSYEKSFFVSGFSGSAIQQKIVVAPPPPDTVAGMVFYPTACFRDSLMLFADSLGSCYLWEDGSTERQRQVMHSGTYFVHYFKNCNYTTDTFHVRLIRLPELSANQSCPGMFMGRIQAIVDSGETSVLTYVWETADSSIIREHSSTYGDTILGLDSGSYSLHLTSAFGCDTTLSATITNLPKPTVVASPRDTTIRYGDSLLVHVTGALLYAWSPSGSLDSANKADPVAKPLQPTLYAVIGIAQNGCMDTGYLNVNIDYTMPDFVPNAFSPNGDGLNDVFRIAGITYQKVAAFRIFNRFGQEVFSTVNGQMGWDGTQNGKPCDVGTYYYIIELDYPDRKRKTYKGDLTLIR</sequence>
<feature type="signal peptide" evidence="1">
    <location>
        <begin position="1"/>
        <end position="20"/>
    </location>
</feature>
<dbReference type="NCBIfam" id="TIGR04131">
    <property type="entry name" value="Bac_Flav_CTERM"/>
    <property type="match status" value="1"/>
</dbReference>
<dbReference type="EMBL" id="FNAI01000010">
    <property type="protein sequence ID" value="SDE86641.1"/>
    <property type="molecule type" value="Genomic_DNA"/>
</dbReference>
<dbReference type="STRING" id="1391627.SAMN05216464_110111"/>
<dbReference type="Pfam" id="PF13585">
    <property type="entry name" value="CHU_C"/>
    <property type="match status" value="1"/>
</dbReference>
<protein>
    <submittedName>
        <fullName evidence="2">Gliding motility-associated C-terminal domain-containing protein</fullName>
    </submittedName>
</protein>
<accession>A0A1G7GEX3</accession>
<feature type="chain" id="PRO_5011443618" evidence="1">
    <location>
        <begin position="21"/>
        <end position="766"/>
    </location>
</feature>
<dbReference type="Proteomes" id="UP000199072">
    <property type="component" value="Unassembled WGS sequence"/>
</dbReference>
<keyword evidence="1" id="KW-0732">Signal</keyword>
<dbReference type="InterPro" id="IPR015943">
    <property type="entry name" value="WD40/YVTN_repeat-like_dom_sf"/>
</dbReference>
<dbReference type="SUPFAM" id="SSF82171">
    <property type="entry name" value="DPP6 N-terminal domain-like"/>
    <property type="match status" value="1"/>
</dbReference>
<organism evidence="2 3">
    <name type="scientific">Mucilaginibacter pineti</name>
    <dbReference type="NCBI Taxonomy" id="1391627"/>
    <lineage>
        <taxon>Bacteria</taxon>
        <taxon>Pseudomonadati</taxon>
        <taxon>Bacteroidota</taxon>
        <taxon>Sphingobacteriia</taxon>
        <taxon>Sphingobacteriales</taxon>
        <taxon>Sphingobacteriaceae</taxon>
        <taxon>Mucilaginibacter</taxon>
    </lineage>
</organism>
<evidence type="ECO:0000313" key="3">
    <source>
        <dbReference type="Proteomes" id="UP000199072"/>
    </source>
</evidence>
<name>A0A1G7GEX3_9SPHI</name>
<reference evidence="2 3" key="1">
    <citation type="submission" date="2016-10" db="EMBL/GenBank/DDBJ databases">
        <authorList>
            <person name="de Groot N.N."/>
        </authorList>
    </citation>
    <scope>NUCLEOTIDE SEQUENCE [LARGE SCALE GENOMIC DNA]</scope>
    <source>
        <strain evidence="2 3">47C3B</strain>
    </source>
</reference>
<dbReference type="RefSeq" id="WP_162842708.1">
    <property type="nucleotide sequence ID" value="NZ_FNAI01000010.1"/>
</dbReference>
<keyword evidence="3" id="KW-1185">Reference proteome</keyword>
<dbReference type="AlphaFoldDB" id="A0A1G7GEX3"/>
<proteinExistence type="predicted"/>
<evidence type="ECO:0000313" key="2">
    <source>
        <dbReference type="EMBL" id="SDE86641.1"/>
    </source>
</evidence>
<dbReference type="Gene3D" id="2.130.10.10">
    <property type="entry name" value="YVTN repeat-like/Quinoprotein amine dehydrogenase"/>
    <property type="match status" value="1"/>
</dbReference>
<dbReference type="InterPro" id="IPR026341">
    <property type="entry name" value="T9SS_type_B"/>
</dbReference>
<gene>
    <name evidence="2" type="ORF">SAMN05216464_110111</name>
</gene>